<dbReference type="Gene3D" id="3.30.160.670">
    <property type="match status" value="1"/>
</dbReference>
<dbReference type="Pfam" id="PF13590">
    <property type="entry name" value="DUF4136"/>
    <property type="match status" value="1"/>
</dbReference>
<dbReference type="EMBL" id="OCNH01000002">
    <property type="protein sequence ID" value="SOD90627.1"/>
    <property type="molecule type" value="Genomic_DNA"/>
</dbReference>
<dbReference type="RefSeq" id="WP_097127005.1">
    <property type="nucleotide sequence ID" value="NZ_OCNH01000002.1"/>
</dbReference>
<sequence length="230" mass="25019">MNMNMQQQRKAGKWKLGAVLLLLVGGGLLSCRENAINDLSPADSPVYITNYDRSANFSQYKTFSLPDSVIVESNDSYTADQTPLSSRFVTNVANALTGRGFQRVSRGDSADLGVAIIRVNNQYTGIASNPYSYYSNYWGGGFGGLGGVGYSPYYQSYYTYQVTDQYWEIQIVDLKNRPATGTGTGTGSAPPQLTVIYNATIRGADIADQQSVDNAITAIFNQSPYLKAAE</sequence>
<reference evidence="3" key="1">
    <citation type="submission" date="2017-09" db="EMBL/GenBank/DDBJ databases">
        <authorList>
            <person name="Varghese N."/>
            <person name="Submissions S."/>
        </authorList>
    </citation>
    <scope>NUCLEOTIDE SEQUENCE [LARGE SCALE GENOMIC DNA]</scope>
    <source>
        <strain evidence="3">DSM 29961</strain>
    </source>
</reference>
<feature type="domain" description="DUF4136" evidence="1">
    <location>
        <begin position="49"/>
        <end position="225"/>
    </location>
</feature>
<proteinExistence type="predicted"/>
<accession>A0A286G505</accession>
<keyword evidence="3" id="KW-1185">Reference proteome</keyword>
<protein>
    <recommendedName>
        <fullName evidence="1">DUF4136 domain-containing protein</fullName>
    </recommendedName>
</protein>
<gene>
    <name evidence="2" type="ORF">SAMN06269250_3486</name>
</gene>
<dbReference type="InterPro" id="IPR025411">
    <property type="entry name" value="DUF4136"/>
</dbReference>
<organism evidence="2 3">
    <name type="scientific">Spirosoma fluviale</name>
    <dbReference type="NCBI Taxonomy" id="1597977"/>
    <lineage>
        <taxon>Bacteria</taxon>
        <taxon>Pseudomonadati</taxon>
        <taxon>Bacteroidota</taxon>
        <taxon>Cytophagia</taxon>
        <taxon>Cytophagales</taxon>
        <taxon>Cytophagaceae</taxon>
        <taxon>Spirosoma</taxon>
    </lineage>
</organism>
<dbReference type="OrthoDB" id="959498at2"/>
<evidence type="ECO:0000313" key="2">
    <source>
        <dbReference type="EMBL" id="SOD90627.1"/>
    </source>
</evidence>
<evidence type="ECO:0000313" key="3">
    <source>
        <dbReference type="Proteomes" id="UP000219452"/>
    </source>
</evidence>
<dbReference type="AlphaFoldDB" id="A0A286G505"/>
<dbReference type="Proteomes" id="UP000219452">
    <property type="component" value="Unassembled WGS sequence"/>
</dbReference>
<evidence type="ECO:0000259" key="1">
    <source>
        <dbReference type="Pfam" id="PF13590"/>
    </source>
</evidence>
<name>A0A286G505_9BACT</name>